<dbReference type="EMBL" id="LSDD01000162">
    <property type="protein sequence ID" value="KXB59926.1"/>
    <property type="molecule type" value="Genomic_DNA"/>
</dbReference>
<dbReference type="STRING" id="157687.HMPREF3180_02155"/>
<dbReference type="EMBL" id="AP019835">
    <property type="protein sequence ID" value="BBM49455.1"/>
    <property type="molecule type" value="Genomic_DNA"/>
</dbReference>
<reference evidence="3" key="2">
    <citation type="submission" date="2016-01" db="EMBL/GenBank/DDBJ databases">
        <authorList>
            <person name="Oliw E.H."/>
        </authorList>
    </citation>
    <scope>NUCLEOTIDE SEQUENCE [LARGE SCALE GENOMIC DNA]</scope>
    <source>
        <strain evidence="3">KA00185</strain>
    </source>
</reference>
<dbReference type="OrthoDB" id="95468at2"/>
<dbReference type="EMBL" id="AP019834">
    <property type="protein sequence ID" value="BBM47221.1"/>
    <property type="molecule type" value="Genomic_DNA"/>
</dbReference>
<evidence type="ECO:0000313" key="5">
    <source>
        <dbReference type="Proteomes" id="UP000321397"/>
    </source>
</evidence>
<evidence type="ECO:0000313" key="1">
    <source>
        <dbReference type="EMBL" id="BBM47221.1"/>
    </source>
</evidence>
<reference evidence="4" key="1">
    <citation type="submission" date="2016-01" db="EMBL/GenBank/DDBJ databases">
        <authorList>
            <person name="Mitreva M."/>
            <person name="Pepin K.H."/>
            <person name="Mihindukulasuriya K.A."/>
            <person name="Fulton R."/>
            <person name="Fronick C."/>
            <person name="O'Laughlin M."/>
            <person name="Miner T."/>
            <person name="Herter B."/>
            <person name="Rosa B.A."/>
            <person name="Cordes M."/>
            <person name="Tomlinson C."/>
            <person name="Wollam A."/>
            <person name="Palsikar V.B."/>
            <person name="Mardis E.R."/>
            <person name="Wilson R.K."/>
        </authorList>
    </citation>
    <scope>NUCLEOTIDE SEQUENCE [LARGE SCALE GENOMIC DNA]</scope>
    <source>
        <strain evidence="4">KA00185</strain>
    </source>
</reference>
<dbReference type="Proteomes" id="UP000070483">
    <property type="component" value="Unassembled WGS sequence"/>
</dbReference>
<reference evidence="1 5" key="3">
    <citation type="submission" date="2019-07" db="EMBL/GenBank/DDBJ databases">
        <title>Complete Genome Sequence of Leptotrichia wadei Strain JMUB3933.</title>
        <authorList>
            <person name="Watanabe S."/>
            <person name="Cui L."/>
        </authorList>
    </citation>
    <scope>NUCLEOTIDE SEQUENCE [LARGE SCALE GENOMIC DNA]</scope>
    <source>
        <strain evidence="1 5">JMUB3933</strain>
    </source>
</reference>
<proteinExistence type="predicted"/>
<accession>A0A133ZWV5</accession>
<evidence type="ECO:0000313" key="6">
    <source>
        <dbReference type="Proteomes" id="UP000321501"/>
    </source>
</evidence>
<evidence type="ECO:0000313" key="4">
    <source>
        <dbReference type="Proteomes" id="UP000070483"/>
    </source>
</evidence>
<gene>
    <name evidence="3" type="ORF">HMPREF3180_02155</name>
    <name evidence="1" type="ORF">JMUB3933_0721</name>
    <name evidence="2" type="ORF">JMUB3934_0750</name>
</gene>
<sequence>MLRQLTVAKKVILLFLLVSVFSFSKDFWEKRNFTVNVTEDATINGRKRSKSYVMAYNSGTMKLTITAPSVNKGEVYTFSGSKKTIYYPKLKQTVTQRVEKSEASILSVFNKLRGITSKKTQTRNGDTFTFSNNWLTAIRSNGNTVNFSDYKSSNGYYFPTKISVKDGSSQIIYRLSNFR</sequence>
<dbReference type="Proteomes" id="UP000321501">
    <property type="component" value="Chromosome"/>
</dbReference>
<dbReference type="GeneID" id="84804070"/>
<keyword evidence="4" id="KW-1185">Reference proteome</keyword>
<dbReference type="RefSeq" id="WP_018498629.1">
    <property type="nucleotide sequence ID" value="NZ_AP019829.2"/>
</dbReference>
<dbReference type="AlphaFoldDB" id="A0A133ZWV5"/>
<evidence type="ECO:0000313" key="2">
    <source>
        <dbReference type="EMBL" id="BBM49455.1"/>
    </source>
</evidence>
<dbReference type="PATRIC" id="fig|157687.3.peg.2157"/>
<evidence type="ECO:0000313" key="3">
    <source>
        <dbReference type="EMBL" id="KXB59926.1"/>
    </source>
</evidence>
<name>A0A133ZWV5_9FUSO</name>
<dbReference type="Proteomes" id="UP000321397">
    <property type="component" value="Chromosome"/>
</dbReference>
<reference evidence="2 6" key="4">
    <citation type="submission" date="2019-07" db="EMBL/GenBank/DDBJ databases">
        <title>Complete Genome Sequence of Leptotrichia wadei Strain JMUB3934.</title>
        <authorList>
            <person name="Watanabe S."/>
            <person name="Cui L."/>
        </authorList>
    </citation>
    <scope>NUCLEOTIDE SEQUENCE [LARGE SCALE GENOMIC DNA]</scope>
    <source>
        <strain evidence="2 6">JMUB3934</strain>
    </source>
</reference>
<organism evidence="3 4">
    <name type="scientific">Leptotrichia wadei</name>
    <dbReference type="NCBI Taxonomy" id="157687"/>
    <lineage>
        <taxon>Bacteria</taxon>
        <taxon>Fusobacteriati</taxon>
        <taxon>Fusobacteriota</taxon>
        <taxon>Fusobacteriia</taxon>
        <taxon>Fusobacteriales</taxon>
        <taxon>Leptotrichiaceae</taxon>
        <taxon>Leptotrichia</taxon>
    </lineage>
</organism>
<protein>
    <submittedName>
        <fullName evidence="3">Uncharacterized protein</fullName>
    </submittedName>
</protein>